<dbReference type="PROSITE" id="PS50109">
    <property type="entry name" value="HIS_KIN"/>
    <property type="match status" value="1"/>
</dbReference>
<evidence type="ECO:0000259" key="13">
    <source>
        <dbReference type="PROSITE" id="PS50109"/>
    </source>
</evidence>
<dbReference type="InterPro" id="IPR010559">
    <property type="entry name" value="Sig_transdc_His_kin_internal"/>
</dbReference>
<feature type="domain" description="Histidine kinase" evidence="13">
    <location>
        <begin position="463"/>
        <end position="568"/>
    </location>
</feature>
<evidence type="ECO:0000256" key="4">
    <source>
        <dbReference type="ARBA" id="ARBA00022475"/>
    </source>
</evidence>
<keyword evidence="6" id="KW-0808">Transferase</keyword>
<feature type="domain" description="HAMP" evidence="14">
    <location>
        <begin position="300"/>
        <end position="353"/>
    </location>
</feature>
<keyword evidence="10" id="KW-0902">Two-component regulatory system</keyword>
<dbReference type="SMART" id="SM00387">
    <property type="entry name" value="HATPase_c"/>
    <property type="match status" value="1"/>
</dbReference>
<keyword evidence="12" id="KW-1133">Transmembrane helix</keyword>
<feature type="transmembrane region" description="Helical" evidence="12">
    <location>
        <begin position="280"/>
        <end position="302"/>
    </location>
</feature>
<comment type="caution">
    <text evidence="15">The sequence shown here is derived from an EMBL/GenBank/DDBJ whole genome shotgun (WGS) entry which is preliminary data.</text>
</comment>
<dbReference type="InterPro" id="IPR036890">
    <property type="entry name" value="HATPase_C_sf"/>
</dbReference>
<dbReference type="Gene3D" id="3.30.565.10">
    <property type="entry name" value="Histidine kinase-like ATPase, C-terminal domain"/>
    <property type="match status" value="1"/>
</dbReference>
<keyword evidence="4" id="KW-1003">Cell membrane</keyword>
<dbReference type="SUPFAM" id="SSF55874">
    <property type="entry name" value="ATPase domain of HSP90 chaperone/DNA topoisomerase II/histidine kinase"/>
    <property type="match status" value="1"/>
</dbReference>
<evidence type="ECO:0000259" key="14">
    <source>
        <dbReference type="PROSITE" id="PS50885"/>
    </source>
</evidence>
<evidence type="ECO:0000256" key="11">
    <source>
        <dbReference type="ARBA" id="ARBA00023136"/>
    </source>
</evidence>
<keyword evidence="7" id="KW-0547">Nucleotide-binding</keyword>
<evidence type="ECO:0000313" key="15">
    <source>
        <dbReference type="EMBL" id="GBG07352.1"/>
    </source>
</evidence>
<accession>A0A2R5EL45</accession>
<keyword evidence="12" id="KW-0812">Transmembrane</keyword>
<gene>
    <name evidence="15" type="ORF">PAT3040_01900</name>
</gene>
<dbReference type="PANTHER" id="PTHR34220">
    <property type="entry name" value="SENSOR HISTIDINE KINASE YPDA"/>
    <property type="match status" value="1"/>
</dbReference>
<dbReference type="InterPro" id="IPR050640">
    <property type="entry name" value="Bact_2-comp_sensor_kinase"/>
</dbReference>
<dbReference type="SMART" id="SM00304">
    <property type="entry name" value="HAMP"/>
    <property type="match status" value="1"/>
</dbReference>
<dbReference type="EC" id="2.7.13.3" evidence="3"/>
<dbReference type="Gene3D" id="6.10.340.10">
    <property type="match status" value="1"/>
</dbReference>
<evidence type="ECO:0000313" key="16">
    <source>
        <dbReference type="Proteomes" id="UP000245202"/>
    </source>
</evidence>
<evidence type="ECO:0000256" key="5">
    <source>
        <dbReference type="ARBA" id="ARBA00022553"/>
    </source>
</evidence>
<dbReference type="SUPFAM" id="SSF158472">
    <property type="entry name" value="HAMP domain-like"/>
    <property type="match status" value="1"/>
</dbReference>
<dbReference type="InterPro" id="IPR003660">
    <property type="entry name" value="HAMP_dom"/>
</dbReference>
<protein>
    <recommendedName>
        <fullName evidence="3">histidine kinase</fullName>
        <ecNumber evidence="3">2.7.13.3</ecNumber>
    </recommendedName>
</protein>
<evidence type="ECO:0000256" key="2">
    <source>
        <dbReference type="ARBA" id="ARBA00004651"/>
    </source>
</evidence>
<evidence type="ECO:0000256" key="10">
    <source>
        <dbReference type="ARBA" id="ARBA00023012"/>
    </source>
</evidence>
<organism evidence="15 16">
    <name type="scientific">Paenibacillus agaridevorans</name>
    <dbReference type="NCBI Taxonomy" id="171404"/>
    <lineage>
        <taxon>Bacteria</taxon>
        <taxon>Bacillati</taxon>
        <taxon>Bacillota</taxon>
        <taxon>Bacilli</taxon>
        <taxon>Bacillales</taxon>
        <taxon>Paenibacillaceae</taxon>
        <taxon>Paenibacillus</taxon>
    </lineage>
</organism>
<comment type="catalytic activity">
    <reaction evidence="1">
        <text>ATP + protein L-histidine = ADP + protein N-phospho-L-histidine.</text>
        <dbReference type="EC" id="2.7.13.3"/>
    </reaction>
</comment>
<keyword evidence="11 12" id="KW-0472">Membrane</keyword>
<evidence type="ECO:0000256" key="8">
    <source>
        <dbReference type="ARBA" id="ARBA00022777"/>
    </source>
</evidence>
<reference evidence="15 16" key="1">
    <citation type="submission" date="2017-08" db="EMBL/GenBank/DDBJ databases">
        <title>Substantial Increase in Enzyme Production by Combined Drug-Resistance Mutations in Paenibacillus agaridevorans.</title>
        <authorList>
            <person name="Tanaka Y."/>
            <person name="Funane K."/>
            <person name="Hosaka T."/>
            <person name="Shiwa Y."/>
            <person name="Fujita N."/>
            <person name="Miyazaki T."/>
            <person name="Yoshikawa H."/>
            <person name="Murakami K."/>
            <person name="Kasahara K."/>
            <person name="Inaoka T."/>
            <person name="Hiraga Y."/>
            <person name="Ochi K."/>
        </authorList>
    </citation>
    <scope>NUCLEOTIDE SEQUENCE [LARGE SCALE GENOMIC DNA]</scope>
    <source>
        <strain evidence="15 16">T-3040</strain>
    </source>
</reference>
<dbReference type="GO" id="GO:0005524">
    <property type="term" value="F:ATP binding"/>
    <property type="evidence" value="ECO:0007669"/>
    <property type="project" value="UniProtKB-KW"/>
</dbReference>
<keyword evidence="5" id="KW-0597">Phosphoprotein</keyword>
<evidence type="ECO:0000256" key="3">
    <source>
        <dbReference type="ARBA" id="ARBA00012438"/>
    </source>
</evidence>
<evidence type="ECO:0000256" key="12">
    <source>
        <dbReference type="SAM" id="Phobius"/>
    </source>
</evidence>
<dbReference type="InterPro" id="IPR003594">
    <property type="entry name" value="HATPase_dom"/>
</dbReference>
<comment type="subcellular location">
    <subcellularLocation>
        <location evidence="2">Cell membrane</location>
        <topology evidence="2">Multi-pass membrane protein</topology>
    </subcellularLocation>
</comment>
<dbReference type="AlphaFoldDB" id="A0A2R5EL45"/>
<dbReference type="GO" id="GO:0000155">
    <property type="term" value="F:phosphorelay sensor kinase activity"/>
    <property type="evidence" value="ECO:0007669"/>
    <property type="project" value="InterPro"/>
</dbReference>
<dbReference type="CDD" id="cd06225">
    <property type="entry name" value="HAMP"/>
    <property type="match status" value="1"/>
</dbReference>
<dbReference type="EMBL" id="BDQX01000091">
    <property type="protein sequence ID" value="GBG07352.1"/>
    <property type="molecule type" value="Genomic_DNA"/>
</dbReference>
<keyword evidence="16" id="KW-1185">Reference proteome</keyword>
<evidence type="ECO:0000256" key="9">
    <source>
        <dbReference type="ARBA" id="ARBA00022840"/>
    </source>
</evidence>
<dbReference type="InterPro" id="IPR005467">
    <property type="entry name" value="His_kinase_dom"/>
</dbReference>
<dbReference type="PROSITE" id="PS50885">
    <property type="entry name" value="HAMP"/>
    <property type="match status" value="1"/>
</dbReference>
<keyword evidence="8 15" id="KW-0418">Kinase</keyword>
<dbReference type="Pfam" id="PF00672">
    <property type="entry name" value="HAMP"/>
    <property type="match status" value="1"/>
</dbReference>
<evidence type="ECO:0000256" key="1">
    <source>
        <dbReference type="ARBA" id="ARBA00000085"/>
    </source>
</evidence>
<dbReference type="Pfam" id="PF02518">
    <property type="entry name" value="HATPase_c"/>
    <property type="match status" value="1"/>
</dbReference>
<proteinExistence type="predicted"/>
<dbReference type="GO" id="GO:0005886">
    <property type="term" value="C:plasma membrane"/>
    <property type="evidence" value="ECO:0007669"/>
    <property type="project" value="UniProtKB-SubCell"/>
</dbReference>
<dbReference type="PANTHER" id="PTHR34220:SF7">
    <property type="entry name" value="SENSOR HISTIDINE KINASE YPDA"/>
    <property type="match status" value="1"/>
</dbReference>
<evidence type="ECO:0000256" key="6">
    <source>
        <dbReference type="ARBA" id="ARBA00022679"/>
    </source>
</evidence>
<dbReference type="Proteomes" id="UP000245202">
    <property type="component" value="Unassembled WGS sequence"/>
</dbReference>
<sequence length="581" mass="66149">MSVIHSLKRSAEQDGLYKVKESASNAMNYMEEKSESVTLLTRQIYLNPVQHQSMMDFLSRKITNYNEADYMGATVINNYLNAVASLDNDIFDAVLYKKISKDLMFTSNHLILNSQSFIANNTSSFKKMDDDFYGLSITPSYLQDYATSKELRIFSISSNIRAPFALSAGDNTSMYNRSIAILTVNYNAERIVRHFEKMASGKFSPEIMVLSQNGDVILDTTGDYYGKTYPHFRPDSPTPINLEPSSLVSSLYNEKLGYYVVAILPRSQMMVSIQSSINTVVLIAAVCAAFALCFGIVSIRLFSRRVNLINKAIQKVQMGNLNYRIPVSKNQDEINSIAVNFNHMCNMLKDYINKIYISDLLQKDAQIHALQAQINPHFLYNTLEVIRMEALSYGDESTGHMIELLAQLFRNSIKGELVVTIKDELEFCNNYLELYHVRYSNNLIFDFQIDENIHQFGIPKHLLQPIIENALIHAVDHSRPENHITIQGYRQEQQIVIEISDDGQGMDDSTRDQIREQLRITSEINHNKIGLSNVHRRIQLLFGKEYGVDIDSKSDKGTTVRICIPTKSREEMLSDVQSFAG</sequence>
<dbReference type="Pfam" id="PF06580">
    <property type="entry name" value="His_kinase"/>
    <property type="match status" value="1"/>
</dbReference>
<keyword evidence="9" id="KW-0067">ATP-binding</keyword>
<evidence type="ECO:0000256" key="7">
    <source>
        <dbReference type="ARBA" id="ARBA00022741"/>
    </source>
</evidence>
<name>A0A2R5EL45_9BACL</name>